<evidence type="ECO:0000259" key="8">
    <source>
        <dbReference type="Pfam" id="PF02776"/>
    </source>
</evidence>
<dbReference type="GO" id="GO:0009097">
    <property type="term" value="P:isoleucine biosynthetic process"/>
    <property type="evidence" value="ECO:0007669"/>
    <property type="project" value="TreeGrafter"/>
</dbReference>
<dbReference type="GO" id="GO:0050660">
    <property type="term" value="F:flavin adenine dinucleotide binding"/>
    <property type="evidence" value="ECO:0007669"/>
    <property type="project" value="TreeGrafter"/>
</dbReference>
<dbReference type="Pfam" id="PF00205">
    <property type="entry name" value="TPP_enzyme_M"/>
    <property type="match status" value="1"/>
</dbReference>
<dbReference type="CDD" id="cd00568">
    <property type="entry name" value="TPP_enzymes"/>
    <property type="match status" value="1"/>
</dbReference>
<dbReference type="Gene3D" id="3.40.50.1220">
    <property type="entry name" value="TPP-binding domain"/>
    <property type="match status" value="1"/>
</dbReference>
<comment type="similarity">
    <text evidence="2 4">Belongs to the TPP enzyme family.</text>
</comment>
<dbReference type="EMBL" id="QQXK01000027">
    <property type="protein sequence ID" value="RII41445.1"/>
    <property type="molecule type" value="Genomic_DNA"/>
</dbReference>
<dbReference type="PANTHER" id="PTHR18968:SF166">
    <property type="entry name" value="2-HYDROXYACYL-COA LYASE 2"/>
    <property type="match status" value="1"/>
</dbReference>
<dbReference type="SUPFAM" id="SSF52467">
    <property type="entry name" value="DHS-like NAD/FAD-binding domain"/>
    <property type="match status" value="1"/>
</dbReference>
<comment type="caution">
    <text evidence="9">The sequence shown here is derived from an EMBL/GenBank/DDBJ whole genome shotgun (WGS) entry which is preliminary data.</text>
</comment>
<evidence type="ECO:0000256" key="3">
    <source>
        <dbReference type="ARBA" id="ARBA00023052"/>
    </source>
</evidence>
<proteinExistence type="inferred from homology"/>
<dbReference type="GO" id="GO:0003984">
    <property type="term" value="F:acetolactate synthase activity"/>
    <property type="evidence" value="ECO:0007669"/>
    <property type="project" value="TreeGrafter"/>
</dbReference>
<evidence type="ECO:0000256" key="1">
    <source>
        <dbReference type="ARBA" id="ARBA00001964"/>
    </source>
</evidence>
<dbReference type="GO" id="GO:0005948">
    <property type="term" value="C:acetolactate synthase complex"/>
    <property type="evidence" value="ECO:0007669"/>
    <property type="project" value="TreeGrafter"/>
</dbReference>
<feature type="domain" description="Thiamine pyrophosphate enzyme N-terminal TPP-binding" evidence="8">
    <location>
        <begin position="26"/>
        <end position="131"/>
    </location>
</feature>
<dbReference type="GO" id="GO:0000287">
    <property type="term" value="F:magnesium ion binding"/>
    <property type="evidence" value="ECO:0007669"/>
    <property type="project" value="InterPro"/>
</dbReference>
<dbReference type="Gene3D" id="3.40.50.970">
    <property type="match status" value="2"/>
</dbReference>
<name>A0A399J7E9_9MICC</name>
<dbReference type="Pfam" id="PF02775">
    <property type="entry name" value="TPP_enzyme_C"/>
    <property type="match status" value="1"/>
</dbReference>
<dbReference type="SUPFAM" id="SSF52518">
    <property type="entry name" value="Thiamin diphosphate-binding fold (THDP-binding)"/>
    <property type="match status" value="2"/>
</dbReference>
<dbReference type="InterPro" id="IPR029061">
    <property type="entry name" value="THDP-binding"/>
</dbReference>
<dbReference type="InterPro" id="IPR012000">
    <property type="entry name" value="Thiamin_PyroP_enz_cen_dom"/>
</dbReference>
<evidence type="ECO:0000259" key="7">
    <source>
        <dbReference type="Pfam" id="PF02775"/>
    </source>
</evidence>
<dbReference type="GO" id="GO:0009099">
    <property type="term" value="P:L-valine biosynthetic process"/>
    <property type="evidence" value="ECO:0007669"/>
    <property type="project" value="TreeGrafter"/>
</dbReference>
<feature type="domain" description="Thiamine pyrophosphate enzyme TPP-binding" evidence="7">
    <location>
        <begin position="425"/>
        <end position="556"/>
    </location>
</feature>
<evidence type="ECO:0000256" key="5">
    <source>
        <dbReference type="SAM" id="MobiDB-lite"/>
    </source>
</evidence>
<reference evidence="9 10" key="1">
    <citation type="submission" date="2018-07" db="EMBL/GenBank/DDBJ databases">
        <title>Arthrobacter sp. nov., isolated from raw cow's milk with high bacterial count.</title>
        <authorList>
            <person name="Hahne J."/>
            <person name="Isele D."/>
            <person name="Lipski A."/>
        </authorList>
    </citation>
    <scope>NUCLEOTIDE SEQUENCE [LARGE SCALE GENOMIC DNA]</scope>
    <source>
        <strain evidence="9 10">JZ R-35</strain>
    </source>
</reference>
<dbReference type="InterPro" id="IPR045229">
    <property type="entry name" value="TPP_enz"/>
</dbReference>
<dbReference type="GO" id="GO:0030976">
    <property type="term" value="F:thiamine pyrophosphate binding"/>
    <property type="evidence" value="ECO:0007669"/>
    <property type="project" value="InterPro"/>
</dbReference>
<organism evidence="9 10">
    <name type="scientific">Galactobacter valiniphilus</name>
    <dbReference type="NCBI Taxonomy" id="2676122"/>
    <lineage>
        <taxon>Bacteria</taxon>
        <taxon>Bacillati</taxon>
        <taxon>Actinomycetota</taxon>
        <taxon>Actinomycetes</taxon>
        <taxon>Micrococcales</taxon>
        <taxon>Micrococcaceae</taxon>
        <taxon>Galactobacter</taxon>
    </lineage>
</organism>
<dbReference type="CDD" id="cd07035">
    <property type="entry name" value="TPP_PYR_POX_like"/>
    <property type="match status" value="1"/>
</dbReference>
<protein>
    <submittedName>
        <fullName evidence="9">Thiamine pyrophosphate-binding protein</fullName>
    </submittedName>
</protein>
<accession>A0A399J7E9</accession>
<sequence length="595" mass="59581">MSAGLPEEAGPDAAAPGSGAGPAPSVAQFVGRAVAAWGATRAFGVVGSGNFAVTGALRAAGVPFVAARHEGGAVVMADAYSRMGGGVGVVTVHQGCGLTNTATGLGEAAKSRTPLLLISAAAPAGDPHNNFAMDQPGLAAAVGAESLTIDAPERAGAVLFAAWELALSGRAVLLNLPIDVQGHPVSASDAAALAGWESAAAGEPGGTTSPAAPAAVVPSGEDVSALVRALGAAERPVIIAGRGAREAGPALRALGAEAGALLATSAVAKGLFARDPFDLGISGGFATDLAAELIRGADVVVAFGCALNDWTTRRGTLLAPDATLVQVDRDAAAIGKHRPVGVRVVGDAGLVAVAALEELAYLRSGLDAEPGGRYRSEAVGARIAAEGTWNRTPTPDLGGDGRIDPRVLSDVLGDVLPAARVVSTDSGNFMGYPAQYLSVPDERGFCFTQAFQSIGLGLGTAIGAALAQPERLPVLGTGDGGFLMGIADLETAVRLALPLLVVVYDDAAYGAEVHHFGPADSGVDLSDVVFPERDLAALAAGFGARSAVVRSVADLEVVEDWLAGVRAGERVPLVLDAKIASDGGAWWLQEAFARH</sequence>
<evidence type="ECO:0000256" key="4">
    <source>
        <dbReference type="RuleBase" id="RU362132"/>
    </source>
</evidence>
<dbReference type="InterPro" id="IPR012001">
    <property type="entry name" value="Thiamin_PyroP_enz_TPP-bd_dom"/>
</dbReference>
<evidence type="ECO:0000256" key="2">
    <source>
        <dbReference type="ARBA" id="ARBA00007812"/>
    </source>
</evidence>
<dbReference type="AlphaFoldDB" id="A0A399J7E9"/>
<dbReference type="Pfam" id="PF02776">
    <property type="entry name" value="TPP_enzyme_N"/>
    <property type="match status" value="1"/>
</dbReference>
<keyword evidence="10" id="KW-1185">Reference proteome</keyword>
<evidence type="ECO:0000313" key="9">
    <source>
        <dbReference type="EMBL" id="RII41445.1"/>
    </source>
</evidence>
<comment type="cofactor">
    <cofactor evidence="1">
        <name>thiamine diphosphate</name>
        <dbReference type="ChEBI" id="CHEBI:58937"/>
    </cofactor>
</comment>
<dbReference type="InterPro" id="IPR029035">
    <property type="entry name" value="DHS-like_NAD/FAD-binding_dom"/>
</dbReference>
<gene>
    <name evidence="9" type="ORF">DWB68_12550</name>
</gene>
<dbReference type="Proteomes" id="UP000265419">
    <property type="component" value="Unassembled WGS sequence"/>
</dbReference>
<dbReference type="InterPro" id="IPR011766">
    <property type="entry name" value="TPP_enzyme_TPP-bd"/>
</dbReference>
<feature type="region of interest" description="Disordered" evidence="5">
    <location>
        <begin position="1"/>
        <end position="21"/>
    </location>
</feature>
<dbReference type="PANTHER" id="PTHR18968">
    <property type="entry name" value="THIAMINE PYROPHOSPHATE ENZYMES"/>
    <property type="match status" value="1"/>
</dbReference>
<evidence type="ECO:0000313" key="10">
    <source>
        <dbReference type="Proteomes" id="UP000265419"/>
    </source>
</evidence>
<evidence type="ECO:0000259" key="6">
    <source>
        <dbReference type="Pfam" id="PF00205"/>
    </source>
</evidence>
<feature type="domain" description="Thiamine pyrophosphate enzyme central" evidence="6">
    <location>
        <begin position="224"/>
        <end position="352"/>
    </location>
</feature>
<keyword evidence="3 4" id="KW-0786">Thiamine pyrophosphate</keyword>